<dbReference type="PANTHER" id="PTHR43316:SF8">
    <property type="entry name" value="HAD FAMILY HYDROLASE"/>
    <property type="match status" value="1"/>
</dbReference>
<dbReference type="GO" id="GO:0016787">
    <property type="term" value="F:hydrolase activity"/>
    <property type="evidence" value="ECO:0007669"/>
    <property type="project" value="UniProtKB-KW"/>
</dbReference>
<protein>
    <submittedName>
        <fullName evidence="2">HAD family hydrolase</fullName>
    </submittedName>
</protein>
<evidence type="ECO:0000256" key="1">
    <source>
        <dbReference type="ARBA" id="ARBA00022801"/>
    </source>
</evidence>
<dbReference type="Gene3D" id="1.10.150.240">
    <property type="entry name" value="Putative phosphatase, domain 2"/>
    <property type="match status" value="1"/>
</dbReference>
<dbReference type="SUPFAM" id="SSF56784">
    <property type="entry name" value="HAD-like"/>
    <property type="match status" value="1"/>
</dbReference>
<dbReference type="EMBL" id="JADKCH010000001">
    <property type="protein sequence ID" value="MBK8571224.1"/>
    <property type="molecule type" value="Genomic_DNA"/>
</dbReference>
<dbReference type="Proteomes" id="UP000709959">
    <property type="component" value="Unassembled WGS sequence"/>
</dbReference>
<dbReference type="SFLD" id="SFLDS00003">
    <property type="entry name" value="Haloacid_Dehalogenase"/>
    <property type="match status" value="1"/>
</dbReference>
<dbReference type="InterPro" id="IPR023198">
    <property type="entry name" value="PGP-like_dom2"/>
</dbReference>
<dbReference type="PANTHER" id="PTHR43316">
    <property type="entry name" value="HYDROLASE, HALOACID DELAHOGENASE-RELATED"/>
    <property type="match status" value="1"/>
</dbReference>
<gene>
    <name evidence="2" type="ORF">IPN91_01005</name>
</gene>
<dbReference type="Pfam" id="PF00702">
    <property type="entry name" value="Hydrolase"/>
    <property type="match status" value="1"/>
</dbReference>
<dbReference type="Gene3D" id="3.40.50.1000">
    <property type="entry name" value="HAD superfamily/HAD-like"/>
    <property type="match status" value="1"/>
</dbReference>
<evidence type="ECO:0000313" key="3">
    <source>
        <dbReference type="Proteomes" id="UP000709959"/>
    </source>
</evidence>
<keyword evidence="1 2" id="KW-0378">Hydrolase</keyword>
<sequence length="228" mass="25231">MLRPLAFDADDTLWHNESHYAETQEAFRALLRPYHDDAWIDARLHDTELRNLGHYGYGIKGFTLSMIETALELTEDRLDGAGIRQVVELGKAMLAKPVEPLPGVAEVLQELSNSYDLMLITKGDLFDQETKLARSGLGTHFSKVEIVSEKDEGAYAAILERHGIRPAGFIMVGNSVKSDILPVLALGARAIHIPYHLTWAHEVVAAPGDAPFPVLETIRDLPALLASW</sequence>
<reference evidence="2 3" key="1">
    <citation type="submission" date="2020-10" db="EMBL/GenBank/DDBJ databases">
        <title>Connecting structure to function with the recovery of over 1000 high-quality activated sludge metagenome-assembled genomes encoding full-length rRNA genes using long-read sequencing.</title>
        <authorList>
            <person name="Singleton C.M."/>
            <person name="Petriglieri F."/>
            <person name="Kristensen J.M."/>
            <person name="Kirkegaard R.H."/>
            <person name="Michaelsen T.Y."/>
            <person name="Andersen M.H."/>
            <person name="Karst S.M."/>
            <person name="Dueholm M.S."/>
            <person name="Nielsen P.H."/>
            <person name="Albertsen M."/>
        </authorList>
    </citation>
    <scope>NUCLEOTIDE SEQUENCE [LARGE SCALE GENOMIC DNA]</scope>
    <source>
        <strain evidence="2">OdNE_18-Q3-R46-58_MAXAC.008</strain>
    </source>
</reference>
<dbReference type="InterPro" id="IPR036412">
    <property type="entry name" value="HAD-like_sf"/>
</dbReference>
<dbReference type="InterPro" id="IPR051540">
    <property type="entry name" value="S-2-haloacid_dehalogenase"/>
</dbReference>
<dbReference type="AlphaFoldDB" id="A0A936EZD9"/>
<comment type="caution">
    <text evidence="2">The sequence shown here is derived from an EMBL/GenBank/DDBJ whole genome shotgun (WGS) entry which is preliminary data.</text>
</comment>
<dbReference type="InterPro" id="IPR023214">
    <property type="entry name" value="HAD_sf"/>
</dbReference>
<organism evidence="2 3">
    <name type="scientific">Candidatus Geothrix odensensis</name>
    <dbReference type="NCBI Taxonomy" id="2954440"/>
    <lineage>
        <taxon>Bacteria</taxon>
        <taxon>Pseudomonadati</taxon>
        <taxon>Acidobacteriota</taxon>
        <taxon>Holophagae</taxon>
        <taxon>Holophagales</taxon>
        <taxon>Holophagaceae</taxon>
        <taxon>Geothrix</taxon>
    </lineage>
</organism>
<evidence type="ECO:0000313" key="2">
    <source>
        <dbReference type="EMBL" id="MBK8571224.1"/>
    </source>
</evidence>
<proteinExistence type="predicted"/>
<accession>A0A936EZD9</accession>
<dbReference type="SFLD" id="SFLDG01129">
    <property type="entry name" value="C1.5:_HAD__Beta-PGM__Phosphata"/>
    <property type="match status" value="1"/>
</dbReference>
<name>A0A936EZD9_9BACT</name>